<gene>
    <name evidence="1" type="ORF">ACN42_g1034</name>
</gene>
<reference evidence="1 2" key="1">
    <citation type="submission" date="2015-10" db="EMBL/GenBank/DDBJ databases">
        <title>Genome sequencing of Penicillium freii.</title>
        <authorList>
            <person name="Nguyen H.D."/>
            <person name="Visagie C.M."/>
            <person name="Seifert K.A."/>
        </authorList>
    </citation>
    <scope>NUCLEOTIDE SEQUENCE [LARGE SCALE GENOMIC DNA]</scope>
    <source>
        <strain evidence="1 2">DAOM 242723</strain>
    </source>
</reference>
<protein>
    <submittedName>
        <fullName evidence="1">Uncharacterized protein</fullName>
    </submittedName>
</protein>
<dbReference type="Proteomes" id="UP000055045">
    <property type="component" value="Unassembled WGS sequence"/>
</dbReference>
<dbReference type="EMBL" id="LLXE01000015">
    <property type="protein sequence ID" value="KUM66034.1"/>
    <property type="molecule type" value="Genomic_DNA"/>
</dbReference>
<evidence type="ECO:0000313" key="1">
    <source>
        <dbReference type="EMBL" id="KUM66034.1"/>
    </source>
</evidence>
<sequence>MDTQHLRILLVETKALLDLYESTQTNTLRVEAQDNAAQLARALERPRDAIIKLSFSPIILMAVQTAHDMNVFPVLAQATTPVPLAKLAAAKPADPLLVGK</sequence>
<keyword evidence="2" id="KW-1185">Reference proteome</keyword>
<dbReference type="InterPro" id="IPR036390">
    <property type="entry name" value="WH_DNA-bd_sf"/>
</dbReference>
<accession>A0A101MSP7</accession>
<dbReference type="STRING" id="48697.A0A101MSP7"/>
<dbReference type="SUPFAM" id="SSF46785">
    <property type="entry name" value="Winged helix' DNA-binding domain"/>
    <property type="match status" value="1"/>
</dbReference>
<comment type="caution">
    <text evidence="1">The sequence shown here is derived from an EMBL/GenBank/DDBJ whole genome shotgun (WGS) entry which is preliminary data.</text>
</comment>
<name>A0A101MSP7_PENFR</name>
<organism evidence="1 2">
    <name type="scientific">Penicillium freii</name>
    <dbReference type="NCBI Taxonomy" id="48697"/>
    <lineage>
        <taxon>Eukaryota</taxon>
        <taxon>Fungi</taxon>
        <taxon>Dikarya</taxon>
        <taxon>Ascomycota</taxon>
        <taxon>Pezizomycotina</taxon>
        <taxon>Eurotiomycetes</taxon>
        <taxon>Eurotiomycetidae</taxon>
        <taxon>Eurotiales</taxon>
        <taxon>Aspergillaceae</taxon>
        <taxon>Penicillium</taxon>
    </lineage>
</organism>
<proteinExistence type="predicted"/>
<evidence type="ECO:0000313" key="2">
    <source>
        <dbReference type="Proteomes" id="UP000055045"/>
    </source>
</evidence>
<dbReference type="AlphaFoldDB" id="A0A101MSP7"/>
<dbReference type="OrthoDB" id="1535081at2759"/>